<proteinExistence type="inferred from homology"/>
<dbReference type="InterPro" id="IPR010043">
    <property type="entry name" value="UTase/UR"/>
</dbReference>
<reference evidence="10 11" key="1">
    <citation type="journal article" date="2016" name="BMC Genomics">
        <title>Combined genomic and structural analyses of a cultured magnetotactic bacterium reveals its niche adaptation to a dynamic environment.</title>
        <authorList>
            <person name="Araujo A.C."/>
            <person name="Morillo V."/>
            <person name="Cypriano J."/>
            <person name="Teixeira L.C."/>
            <person name="Leao P."/>
            <person name="Lyra S."/>
            <person name="Almeida L.G."/>
            <person name="Bazylinski D.A."/>
            <person name="Vasconcellos A.T."/>
            <person name="Abreu F."/>
            <person name="Lins U."/>
        </authorList>
    </citation>
    <scope>NUCLEOTIDE SEQUENCE [LARGE SCALE GENOMIC DNA]</scope>
    <source>
        <strain evidence="10 11">IT-1</strain>
    </source>
</reference>
<evidence type="ECO:0000259" key="9">
    <source>
        <dbReference type="PROSITE" id="PS51831"/>
    </source>
</evidence>
<evidence type="ECO:0000313" key="10">
    <source>
        <dbReference type="EMBL" id="OSM02189.1"/>
    </source>
</evidence>
<dbReference type="PIRSF" id="PIRSF006288">
    <property type="entry name" value="PII_uridyltransf"/>
    <property type="match status" value="1"/>
</dbReference>
<evidence type="ECO:0000256" key="2">
    <source>
        <dbReference type="ARBA" id="ARBA00022695"/>
    </source>
</evidence>
<feature type="region of interest" description="Uridylyltransferase" evidence="6">
    <location>
        <begin position="1"/>
        <end position="351"/>
    </location>
</feature>
<dbReference type="HAMAP" id="MF_00277">
    <property type="entry name" value="PII_uridylyl_transf"/>
    <property type="match status" value="1"/>
</dbReference>
<dbReference type="GO" id="GO:0008081">
    <property type="term" value="F:phosphoric diester hydrolase activity"/>
    <property type="evidence" value="ECO:0007669"/>
    <property type="project" value="UniProtKB-UniRule"/>
</dbReference>
<evidence type="ECO:0000256" key="5">
    <source>
        <dbReference type="ARBA" id="ARBA00023268"/>
    </source>
</evidence>
<dbReference type="Gene3D" id="3.30.460.10">
    <property type="entry name" value="Beta Polymerase, domain 2"/>
    <property type="match status" value="1"/>
</dbReference>
<comment type="cofactor">
    <cofactor evidence="6">
        <name>Mg(2+)</name>
        <dbReference type="ChEBI" id="CHEBI:18420"/>
    </cofactor>
</comment>
<dbReference type="InterPro" id="IPR002912">
    <property type="entry name" value="ACT_dom"/>
</dbReference>
<evidence type="ECO:0000313" key="11">
    <source>
        <dbReference type="Proteomes" id="UP000194003"/>
    </source>
</evidence>
<dbReference type="PANTHER" id="PTHR47320">
    <property type="entry name" value="BIFUNCTIONAL URIDYLYLTRANSFERASE/URIDYLYL-REMOVING ENZYME"/>
    <property type="match status" value="1"/>
</dbReference>
<dbReference type="CDD" id="cd04899">
    <property type="entry name" value="ACT_ACR-UUR-like_2"/>
    <property type="match status" value="1"/>
</dbReference>
<evidence type="ECO:0000256" key="3">
    <source>
        <dbReference type="ARBA" id="ARBA00022801"/>
    </source>
</evidence>
<comment type="caution">
    <text evidence="10">The sequence shown here is derived from an EMBL/GenBank/DDBJ whole genome shotgun (WGS) entry which is preliminary data.</text>
</comment>
<dbReference type="Proteomes" id="UP000194003">
    <property type="component" value="Unassembled WGS sequence"/>
</dbReference>
<comment type="activity regulation">
    <text evidence="6">Uridylyltransferase (UTase) activity is inhibited by glutamine, while glutamine activates uridylyl-removing (UR) activity.</text>
</comment>
<evidence type="ECO:0000256" key="4">
    <source>
        <dbReference type="ARBA" id="ARBA00022842"/>
    </source>
</evidence>
<dbReference type="SUPFAM" id="SSF81593">
    <property type="entry name" value="Nucleotidyltransferase substrate binding subunit/domain"/>
    <property type="match status" value="1"/>
</dbReference>
<dbReference type="GO" id="GO:0006808">
    <property type="term" value="P:regulation of nitrogen utilization"/>
    <property type="evidence" value="ECO:0007669"/>
    <property type="project" value="UniProtKB-UniRule"/>
</dbReference>
<comment type="similarity">
    <text evidence="6">Belongs to the GlnD family.</text>
</comment>
<dbReference type="AlphaFoldDB" id="A0A1Y2K2L6"/>
<dbReference type="STRING" id="1434232.MAIT1_02292"/>
<accession>A0A1Y2K2L6</accession>
<dbReference type="PANTHER" id="PTHR47320:SF1">
    <property type="entry name" value="BIFUNCTIONAL URIDYLYLTRANSFERASE_URIDYLYL-REMOVING ENZYME"/>
    <property type="match status" value="1"/>
</dbReference>
<evidence type="ECO:0000256" key="6">
    <source>
        <dbReference type="HAMAP-Rule" id="MF_00277"/>
    </source>
</evidence>
<feature type="domain" description="ACT" evidence="8">
    <location>
        <begin position="707"/>
        <end position="788"/>
    </location>
</feature>
<dbReference type="EMBL" id="LVJN01000020">
    <property type="protein sequence ID" value="OSM02189.1"/>
    <property type="molecule type" value="Genomic_DNA"/>
</dbReference>
<dbReference type="GO" id="GO:0008773">
    <property type="term" value="F:[protein-PII] uridylyltransferase activity"/>
    <property type="evidence" value="ECO:0007669"/>
    <property type="project" value="UniProtKB-UniRule"/>
</dbReference>
<sequence length="920" mass="104717">MSAFDRALEPYLADAAADPFTGPARQELVTLFQTALTEGREELHQQHLDGAKGRHIIKSHTLLMDAVLQRLHRLLNHADGADPDKPGFALMATGGYGRAELAPFSDVDLLFLLGETESESLNKRIERALYFLWDLGLDLGHAVRSLDECMEQASREVEIRTSLLESRFLAGDQSLFKTFLDHFAGAVLENPEVFLEDKITEQRQRHERFGNSLFYLEPNIKENPGGLRDIHTFFWIAKYRYRVELVKELLPRGLITEEEYRAFNRCREFFWRVRNALHYRAGRRDDRLTFNHQVEIAKEFGYKDRPGMAAVEQFMRRYYQAAKQVSNLSQVFLQIYQEEHVTNTLDGDPVEDCFVLKGGKMTITHPTAFLEKPARLMGLFEISQRMEKSVHPDAMRLVTQNLGLVDQNFRRDAEVAALFLQLLNGHHAVAWVLRKMNICGLLGRYLPEFGRIIGQTQHDLFHVYTVDEHTILAVEELRNIKAGKLENELPISTVLMTDLRRPVILYLGVLFHDVAKGRGGQHEIKGAAIAREVCPRLGLDARDTEQVAWLVEKHLIFSRTAFQRDLNDPQTVLSFAREMGNIRNLDLLLLLTVADIRAVGPNVWNGWKANLLRRLYNVAAKVINRGLFTPEDIATLAEEQRQTALVLFSKHDVSEEDARAYMARFYNDYFLGFDAEDILEHYLALRETAGEPLTVSFRDNPETGATDVLIHTQDHPGLIERISGGLAAASASILSVNANTTKDGMALDIFIIQDAMDRPIKNEEKRQNIKRTLERILFGHTLPEEEIGIPKHKEPKADSFVVPTHIEWDNDYSDLYTVLEIGTKNRFGLLYTITHELMLQGAQISSAKCATYGERVIDVFYIKDMFGLKLGHEKLRRLRAGILESIERLEQQAHDEGGGALGGSLPHAPHAKTPQENWSD</sequence>
<dbReference type="InterPro" id="IPR043519">
    <property type="entry name" value="NT_sf"/>
</dbReference>
<keyword evidence="4 6" id="KW-0460">Magnesium</keyword>
<comment type="domain">
    <text evidence="6">Has four distinct domains: an N-terminal nucleotidyltransferase (NT) domain responsible for UTase activity, a central HD domain that encodes UR activity, and two C-terminal ACT domains that seem to have a role in glutamine sensing.</text>
</comment>
<dbReference type="PROSITE" id="PS51671">
    <property type="entry name" value="ACT"/>
    <property type="match status" value="2"/>
</dbReference>
<comment type="catalytic activity">
    <reaction evidence="6">
        <text>[protein-PII]-L-tyrosine + UTP = [protein-PII]-uridylyl-L-tyrosine + diphosphate</text>
        <dbReference type="Rhea" id="RHEA:13673"/>
        <dbReference type="Rhea" id="RHEA-COMP:12147"/>
        <dbReference type="Rhea" id="RHEA-COMP:12148"/>
        <dbReference type="ChEBI" id="CHEBI:33019"/>
        <dbReference type="ChEBI" id="CHEBI:46398"/>
        <dbReference type="ChEBI" id="CHEBI:46858"/>
        <dbReference type="ChEBI" id="CHEBI:90602"/>
        <dbReference type="EC" id="2.7.7.59"/>
    </reaction>
</comment>
<comment type="caution">
    <text evidence="6">Lacks conserved residue(s) required for the propagation of feature annotation.</text>
</comment>
<dbReference type="CDD" id="cd05401">
    <property type="entry name" value="NT_GlnE_GlnD_like"/>
    <property type="match status" value="1"/>
</dbReference>
<feature type="domain" description="ACT" evidence="8">
    <location>
        <begin position="818"/>
        <end position="898"/>
    </location>
</feature>
<dbReference type="InterPro" id="IPR006674">
    <property type="entry name" value="HD_domain"/>
</dbReference>
<feature type="region of interest" description="Disordered" evidence="7">
    <location>
        <begin position="895"/>
        <end position="920"/>
    </location>
</feature>
<keyword evidence="3 6" id="KW-0378">Hydrolase</keyword>
<dbReference type="SUPFAM" id="SSF55021">
    <property type="entry name" value="ACT-like"/>
    <property type="match status" value="2"/>
</dbReference>
<dbReference type="CDD" id="cd04900">
    <property type="entry name" value="ACT_UUR-like_1"/>
    <property type="match status" value="1"/>
</dbReference>
<dbReference type="NCBIfam" id="TIGR01693">
    <property type="entry name" value="UTase_glnD"/>
    <property type="match status" value="1"/>
</dbReference>
<dbReference type="EC" id="3.1.4.-" evidence="6"/>
<evidence type="ECO:0000256" key="7">
    <source>
        <dbReference type="SAM" id="MobiDB-lite"/>
    </source>
</evidence>
<evidence type="ECO:0000256" key="1">
    <source>
        <dbReference type="ARBA" id="ARBA00022679"/>
    </source>
</evidence>
<dbReference type="EC" id="2.7.7.59" evidence="6"/>
<keyword evidence="5 6" id="KW-0511">Multifunctional enzyme</keyword>
<dbReference type="PROSITE" id="PS51831">
    <property type="entry name" value="HD"/>
    <property type="match status" value="1"/>
</dbReference>
<gene>
    <name evidence="6" type="primary">glnD</name>
    <name evidence="10" type="ORF">MAIT1_02292</name>
</gene>
<name>A0A1Y2K2L6_9PROT</name>
<dbReference type="SUPFAM" id="SSF81891">
    <property type="entry name" value="Poly A polymerase C-terminal region-like"/>
    <property type="match status" value="1"/>
</dbReference>
<dbReference type="InterPro" id="IPR013546">
    <property type="entry name" value="PII_UdlTrfase/GS_AdlTrfase"/>
</dbReference>
<dbReference type="InterPro" id="IPR045865">
    <property type="entry name" value="ACT-like_dom_sf"/>
</dbReference>
<protein>
    <recommendedName>
        <fullName evidence="6">Bifunctional uridylyltransferase/uridylyl-removing enzyme</fullName>
        <shortName evidence="6">UTase/UR</shortName>
    </recommendedName>
    <alternativeName>
        <fullName evidence="6">Bifunctional [protein-PII] modification enzyme</fullName>
    </alternativeName>
    <alternativeName>
        <fullName evidence="6">Bifunctional nitrogen sensor protein</fullName>
    </alternativeName>
    <domain>
        <recommendedName>
            <fullName evidence="6">[Protein-PII] uridylyltransferase</fullName>
            <shortName evidence="6">PII uridylyltransferase</shortName>
            <shortName evidence="6">UTase</shortName>
            <ecNumber evidence="6">2.7.7.59</ecNumber>
        </recommendedName>
    </domain>
    <domain>
        <recommendedName>
            <fullName evidence="6">[Protein-PII]-UMP uridylyl-removing enzyme</fullName>
            <shortName evidence="6">UR</shortName>
            <ecNumber evidence="6">3.1.4.-</ecNumber>
        </recommendedName>
    </domain>
</protein>
<organism evidence="10 11">
    <name type="scientific">Magnetofaba australis IT-1</name>
    <dbReference type="NCBI Taxonomy" id="1434232"/>
    <lineage>
        <taxon>Bacteria</taxon>
        <taxon>Pseudomonadati</taxon>
        <taxon>Pseudomonadota</taxon>
        <taxon>Magnetococcia</taxon>
        <taxon>Magnetococcales</taxon>
        <taxon>Magnetococcaceae</taxon>
        <taxon>Magnetofaba</taxon>
    </lineage>
</organism>
<dbReference type="SUPFAM" id="SSF81301">
    <property type="entry name" value="Nucleotidyltransferase"/>
    <property type="match status" value="1"/>
</dbReference>
<keyword evidence="11" id="KW-1185">Reference proteome</keyword>
<dbReference type="Pfam" id="PF01966">
    <property type="entry name" value="HD"/>
    <property type="match status" value="1"/>
</dbReference>
<comment type="function">
    <text evidence="6">Modifies, by uridylylation and deuridylylation, the PII regulatory proteins (GlnB and homologs), in response to the nitrogen status of the cell that GlnD senses through the glutamine level. Under low glutamine levels, catalyzes the conversion of the PII proteins and UTP to PII-UMP and PPi, while under higher glutamine levels, GlnD hydrolyzes PII-UMP to PII and UMP (deuridylylation). Thus, controls uridylylation state and activity of the PII proteins, and plays an important role in the regulation of nitrogen metabolism.</text>
</comment>
<evidence type="ECO:0000259" key="8">
    <source>
        <dbReference type="PROSITE" id="PS51671"/>
    </source>
</evidence>
<keyword evidence="2 6" id="KW-0548">Nucleotidyltransferase</keyword>
<comment type="catalytic activity">
    <reaction evidence="6">
        <text>[protein-PII]-uridylyl-L-tyrosine + H2O = [protein-PII]-L-tyrosine + UMP + H(+)</text>
        <dbReference type="Rhea" id="RHEA:48600"/>
        <dbReference type="Rhea" id="RHEA-COMP:12147"/>
        <dbReference type="Rhea" id="RHEA-COMP:12148"/>
        <dbReference type="ChEBI" id="CHEBI:15377"/>
        <dbReference type="ChEBI" id="CHEBI:15378"/>
        <dbReference type="ChEBI" id="CHEBI:46858"/>
        <dbReference type="ChEBI" id="CHEBI:57865"/>
        <dbReference type="ChEBI" id="CHEBI:90602"/>
    </reaction>
</comment>
<keyword evidence="1 6" id="KW-0808">Transferase</keyword>
<dbReference type="Pfam" id="PF08335">
    <property type="entry name" value="GlnD_UR_UTase"/>
    <property type="match status" value="1"/>
</dbReference>
<feature type="domain" description="HD" evidence="9">
    <location>
        <begin position="466"/>
        <end position="588"/>
    </location>
</feature>
<dbReference type="Gene3D" id="1.10.3090.10">
    <property type="entry name" value="cca-adding enzyme, domain 2"/>
    <property type="match status" value="1"/>
</dbReference>